<evidence type="ECO:0000256" key="1">
    <source>
        <dbReference type="ARBA" id="ARBA00022864"/>
    </source>
</evidence>
<evidence type="ECO:0000259" key="5">
    <source>
        <dbReference type="PROSITE" id="PS50894"/>
    </source>
</evidence>
<dbReference type="RefSeq" id="XP_004486784.1">
    <property type="nucleotide sequence ID" value="XM_004486727.3"/>
</dbReference>
<dbReference type="InterPro" id="IPR036641">
    <property type="entry name" value="HPT_dom_sf"/>
</dbReference>
<keyword evidence="3" id="KW-0597">Phosphoprotein</keyword>
<proteinExistence type="predicted"/>
<evidence type="ECO:0000313" key="6">
    <source>
        <dbReference type="Proteomes" id="UP000087171"/>
    </source>
</evidence>
<feature type="modified residue" description="Phosphohistidine" evidence="3">
    <location>
        <position position="79"/>
    </location>
</feature>
<keyword evidence="1 4" id="KW-0932">Cytokinin signaling pathway</keyword>
<keyword evidence="6" id="KW-1185">Reference proteome</keyword>
<evidence type="ECO:0000313" key="7">
    <source>
        <dbReference type="RefSeq" id="XP_004486784.1"/>
    </source>
</evidence>
<comment type="subcellular location">
    <subcellularLocation>
        <location evidence="4">Cytoplasm</location>
        <location evidence="4">Cytosol</location>
    </subcellularLocation>
    <subcellularLocation>
        <location evidence="4">Nucleus</location>
    </subcellularLocation>
</comment>
<keyword evidence="2 4" id="KW-0902">Two-component regulatory system</keyword>
<dbReference type="PaxDb" id="3827-XP_004486784.1"/>
<dbReference type="PANTHER" id="PTHR28242:SF43">
    <property type="entry name" value="HISTIDINE-CONTAINING PHOSPHOTRANSFER PROTEIN 4"/>
    <property type="match status" value="1"/>
</dbReference>
<dbReference type="OrthoDB" id="1673781at2759"/>
<reference evidence="6" key="1">
    <citation type="journal article" date="2013" name="Nat. Biotechnol.">
        <title>Draft genome sequence of chickpea (Cicer arietinum) provides a resource for trait improvement.</title>
        <authorList>
            <person name="Varshney R.K."/>
            <person name="Song C."/>
            <person name="Saxena R.K."/>
            <person name="Azam S."/>
            <person name="Yu S."/>
            <person name="Sharpe A.G."/>
            <person name="Cannon S."/>
            <person name="Baek J."/>
            <person name="Rosen B.D."/>
            <person name="Tar'an B."/>
            <person name="Millan T."/>
            <person name="Zhang X."/>
            <person name="Ramsay L.D."/>
            <person name="Iwata A."/>
            <person name="Wang Y."/>
            <person name="Nelson W."/>
            <person name="Farmer A.D."/>
            <person name="Gaur P.M."/>
            <person name="Soderlund C."/>
            <person name="Penmetsa R.V."/>
            <person name="Xu C."/>
            <person name="Bharti A.K."/>
            <person name="He W."/>
            <person name="Winter P."/>
            <person name="Zhao S."/>
            <person name="Hane J.K."/>
            <person name="Carrasquilla-Garcia N."/>
            <person name="Condie J.A."/>
            <person name="Upadhyaya H.D."/>
            <person name="Luo M.C."/>
            <person name="Thudi M."/>
            <person name="Gowda C.L."/>
            <person name="Singh N.P."/>
            <person name="Lichtenzveig J."/>
            <person name="Gali K.K."/>
            <person name="Rubio J."/>
            <person name="Nadarajan N."/>
            <person name="Dolezel J."/>
            <person name="Bansal K.C."/>
            <person name="Xu X."/>
            <person name="Edwards D."/>
            <person name="Zhang G."/>
            <person name="Kahl G."/>
            <person name="Gil J."/>
            <person name="Singh K.B."/>
            <person name="Datta S.K."/>
            <person name="Jackson S.A."/>
            <person name="Wang J."/>
            <person name="Cook D.R."/>
        </authorList>
    </citation>
    <scope>NUCLEOTIDE SEQUENCE [LARGE SCALE GENOMIC DNA]</scope>
    <source>
        <strain evidence="6">cv. CDC Frontier</strain>
    </source>
</reference>
<dbReference type="PANTHER" id="PTHR28242">
    <property type="entry name" value="PHOSPHORELAY INTERMEDIATE PROTEIN YPD1"/>
    <property type="match status" value="1"/>
</dbReference>
<dbReference type="GO" id="GO:0005634">
    <property type="term" value="C:nucleus"/>
    <property type="evidence" value="ECO:0007669"/>
    <property type="project" value="UniProtKB-SubCell"/>
</dbReference>
<evidence type="ECO:0000256" key="2">
    <source>
        <dbReference type="ARBA" id="ARBA00023012"/>
    </source>
</evidence>
<dbReference type="KEGG" id="cam:101495485"/>
<comment type="function">
    <text evidence="4">Functions as a two-component phosphorelay mediators between cytokinin sensor histidine kinases and response regulators (B-type ARRs). Plays an important role in propagating cytokinin signal transduction.</text>
</comment>
<dbReference type="PROSITE" id="PS50894">
    <property type="entry name" value="HPT"/>
    <property type="match status" value="1"/>
</dbReference>
<dbReference type="GO" id="GO:0009736">
    <property type="term" value="P:cytokinin-activated signaling pathway"/>
    <property type="evidence" value="ECO:0007669"/>
    <property type="project" value="UniProtKB-KW"/>
</dbReference>
<dbReference type="GO" id="GO:0043424">
    <property type="term" value="F:protein histidine kinase binding"/>
    <property type="evidence" value="ECO:0007669"/>
    <property type="project" value="UniProtKB-UniRule"/>
</dbReference>
<dbReference type="Pfam" id="PF01627">
    <property type="entry name" value="Hpt"/>
    <property type="match status" value="1"/>
</dbReference>
<feature type="domain" description="HPt" evidence="5">
    <location>
        <begin position="38"/>
        <end position="133"/>
    </location>
</feature>
<evidence type="ECO:0000256" key="3">
    <source>
        <dbReference type="PROSITE-ProRule" id="PRU00110"/>
    </source>
</evidence>
<dbReference type="FunFam" id="1.20.120.160:FF:000005">
    <property type="entry name" value="Histidine-containing phosphotransfer protein 4"/>
    <property type="match status" value="1"/>
</dbReference>
<name>A0A1S2XBJ0_CICAR</name>
<gene>
    <name evidence="7" type="primary">LOC101495485</name>
</gene>
<dbReference type="GO" id="GO:0000160">
    <property type="term" value="P:phosphorelay signal transduction system"/>
    <property type="evidence" value="ECO:0007669"/>
    <property type="project" value="UniProtKB-UniRule"/>
</dbReference>
<organism evidence="6 7">
    <name type="scientific">Cicer arietinum</name>
    <name type="common">Chickpea</name>
    <name type="synonym">Garbanzo</name>
    <dbReference type="NCBI Taxonomy" id="3827"/>
    <lineage>
        <taxon>Eukaryota</taxon>
        <taxon>Viridiplantae</taxon>
        <taxon>Streptophyta</taxon>
        <taxon>Embryophyta</taxon>
        <taxon>Tracheophyta</taxon>
        <taxon>Spermatophyta</taxon>
        <taxon>Magnoliopsida</taxon>
        <taxon>eudicotyledons</taxon>
        <taxon>Gunneridae</taxon>
        <taxon>Pentapetalae</taxon>
        <taxon>rosids</taxon>
        <taxon>fabids</taxon>
        <taxon>Fabales</taxon>
        <taxon>Fabaceae</taxon>
        <taxon>Papilionoideae</taxon>
        <taxon>50 kb inversion clade</taxon>
        <taxon>NPAAA clade</taxon>
        <taxon>Hologalegina</taxon>
        <taxon>IRL clade</taxon>
        <taxon>Cicereae</taxon>
        <taxon>Cicer</taxon>
    </lineage>
</organism>
<dbReference type="InterPro" id="IPR008207">
    <property type="entry name" value="Sig_transdc_His_kin_Hpt_dom"/>
</dbReference>
<sequence length="150" mass="17571">MDRNNSRRQLAAMKQSLFDQGHLDEQFIQLEELQDDANPNFVEEIVTLYYRDSSRLITNLEQTLERNPLDFNKLDTIMHQFKGSSSSIGAKKVKAECTLFREYCRTGHAEGCRKSFQQMKKEYVALKKKLENYFQLARQTGPLDRACRPK</sequence>
<dbReference type="eggNOG" id="KOG4747">
    <property type="taxonomic scope" value="Eukaryota"/>
</dbReference>
<reference evidence="7" key="2">
    <citation type="submission" date="2025-08" db="UniProtKB">
        <authorList>
            <consortium name="RefSeq"/>
        </authorList>
    </citation>
    <scope>IDENTIFICATION</scope>
    <source>
        <tissue evidence="7">Etiolated seedlings</tissue>
    </source>
</reference>
<dbReference type="GeneID" id="101495485"/>
<protein>
    <recommendedName>
        <fullName evidence="4">Histidine-containing phosphotransfer protein</fullName>
    </recommendedName>
</protein>
<evidence type="ECO:0000256" key="4">
    <source>
        <dbReference type="RuleBase" id="RU369004"/>
    </source>
</evidence>
<dbReference type="STRING" id="3827.A0A1S2XBJ0"/>
<dbReference type="InterPro" id="IPR045871">
    <property type="entry name" value="AHP1-5/YPD1"/>
</dbReference>
<dbReference type="GO" id="GO:0009927">
    <property type="term" value="F:histidine phosphotransfer kinase activity"/>
    <property type="evidence" value="ECO:0007669"/>
    <property type="project" value="UniProtKB-UniRule"/>
</dbReference>
<dbReference type="GO" id="GO:0005829">
    <property type="term" value="C:cytosol"/>
    <property type="evidence" value="ECO:0007669"/>
    <property type="project" value="UniProtKB-SubCell"/>
</dbReference>
<dbReference type="AlphaFoldDB" id="A0A1S2XBJ0"/>
<accession>A0A1S2XBJ0</accession>
<dbReference type="Proteomes" id="UP000087171">
    <property type="component" value="Chromosome Ca1"/>
</dbReference>
<comment type="domain">
    <text evidence="4">Histidine-containing phosphotransfer domain (HPt) contains an active histidine that mediates the phosphotransfer.</text>
</comment>
<dbReference type="SUPFAM" id="SSF47226">
    <property type="entry name" value="Histidine-containing phosphotransfer domain, HPT domain"/>
    <property type="match status" value="1"/>
</dbReference>
<dbReference type="Gene3D" id="1.20.120.160">
    <property type="entry name" value="HPT domain"/>
    <property type="match status" value="1"/>
</dbReference>